<dbReference type="EMBL" id="ABFK02000020">
    <property type="protein sequence ID" value="EDS02916.1"/>
    <property type="molecule type" value="Genomic_DNA"/>
</dbReference>
<protein>
    <submittedName>
        <fullName evidence="1">Uncharacterized protein</fullName>
    </submittedName>
</protein>
<evidence type="ECO:0000313" key="1">
    <source>
        <dbReference type="EMBL" id="EDS02916.1"/>
    </source>
</evidence>
<dbReference type="AlphaFoldDB" id="B0MZ80"/>
<proteinExistence type="predicted"/>
<organism evidence="1 2">
    <name type="scientific">Alistipes putredinis DSM 17216</name>
    <dbReference type="NCBI Taxonomy" id="445970"/>
    <lineage>
        <taxon>Bacteria</taxon>
        <taxon>Pseudomonadati</taxon>
        <taxon>Bacteroidota</taxon>
        <taxon>Bacteroidia</taxon>
        <taxon>Bacteroidales</taxon>
        <taxon>Rikenellaceae</taxon>
        <taxon>Alistipes</taxon>
    </lineage>
</organism>
<gene>
    <name evidence="1" type="ORF">ALIPUT_02454</name>
</gene>
<name>B0MZ80_9BACT</name>
<accession>B0MZ80</accession>
<reference evidence="1" key="2">
    <citation type="submission" date="2013-09" db="EMBL/GenBank/DDBJ databases">
        <title>Draft genome sequence of Alistipes putredinis (DSM 17216).</title>
        <authorList>
            <person name="Sudarsanam P."/>
            <person name="Ley R."/>
            <person name="Guruge J."/>
            <person name="Turnbaugh P.J."/>
            <person name="Mahowald M."/>
            <person name="Liep D."/>
            <person name="Gordon J."/>
        </authorList>
    </citation>
    <scope>NUCLEOTIDE SEQUENCE</scope>
    <source>
        <strain evidence="1">DSM 17216</strain>
    </source>
</reference>
<dbReference type="HOGENOM" id="CLU_2893914_0_0_10"/>
<dbReference type="Proteomes" id="UP000005819">
    <property type="component" value="Unassembled WGS sequence"/>
</dbReference>
<reference evidence="1" key="1">
    <citation type="submission" date="2007-10" db="EMBL/GenBank/DDBJ databases">
        <authorList>
            <person name="Fulton L."/>
            <person name="Clifton S."/>
            <person name="Fulton B."/>
            <person name="Xu J."/>
            <person name="Minx P."/>
            <person name="Pepin K.H."/>
            <person name="Johnson M."/>
            <person name="Thiruvilangam P."/>
            <person name="Bhonagiri V."/>
            <person name="Nash W.E."/>
            <person name="Mardis E.R."/>
            <person name="Wilson R.K."/>
        </authorList>
    </citation>
    <scope>NUCLEOTIDE SEQUENCE [LARGE SCALE GENOMIC DNA]</scope>
    <source>
        <strain evidence="1">DSM 17216</strain>
    </source>
</reference>
<comment type="caution">
    <text evidence="1">The sequence shown here is derived from an EMBL/GenBank/DDBJ whole genome shotgun (WGS) entry which is preliminary data.</text>
</comment>
<evidence type="ECO:0000313" key="2">
    <source>
        <dbReference type="Proteomes" id="UP000005819"/>
    </source>
</evidence>
<keyword evidence="2" id="KW-1185">Reference proteome</keyword>
<sequence length="62" mass="7196">MQVTTRIIDGCKRRNSYYIANPQTDFYFVDNRFFTKSHPPKIAGFLLLLKAICLNNTNSILL</sequence>